<proteinExistence type="predicted"/>
<feature type="compositionally biased region" description="Polar residues" evidence="1">
    <location>
        <begin position="133"/>
        <end position="145"/>
    </location>
</feature>
<keyword evidence="4" id="KW-1185">Reference proteome</keyword>
<evidence type="ECO:0000256" key="1">
    <source>
        <dbReference type="SAM" id="MobiDB-lite"/>
    </source>
</evidence>
<feature type="region of interest" description="Disordered" evidence="1">
    <location>
        <begin position="114"/>
        <end position="147"/>
    </location>
</feature>
<evidence type="ECO:0000313" key="4">
    <source>
        <dbReference type="Proteomes" id="UP001244341"/>
    </source>
</evidence>
<gene>
    <name evidence="3" type="ORF">OEZ85_002551</name>
</gene>
<dbReference type="PANTHER" id="PTHR46023:SF6">
    <property type="entry name" value="LIPASE CLASS 3 FAMILY PROTEIN"/>
    <property type="match status" value="1"/>
</dbReference>
<dbReference type="EMBL" id="CP126212">
    <property type="protein sequence ID" value="WIA13988.1"/>
    <property type="molecule type" value="Genomic_DNA"/>
</dbReference>
<dbReference type="Pfam" id="PF01764">
    <property type="entry name" value="Lipase_3"/>
    <property type="match status" value="1"/>
</dbReference>
<evidence type="ECO:0000313" key="3">
    <source>
        <dbReference type="EMBL" id="WIA13988.1"/>
    </source>
</evidence>
<dbReference type="SUPFAM" id="SSF53474">
    <property type="entry name" value="alpha/beta-Hydrolases"/>
    <property type="match status" value="1"/>
</dbReference>
<dbReference type="Proteomes" id="UP001244341">
    <property type="component" value="Chromosome 5b"/>
</dbReference>
<evidence type="ECO:0000259" key="2">
    <source>
        <dbReference type="Pfam" id="PF01764"/>
    </source>
</evidence>
<accession>A0ABY8U041</accession>
<name>A0ABY8U041_TETOB</name>
<dbReference type="InterPro" id="IPR029058">
    <property type="entry name" value="AB_hydrolase_fold"/>
</dbReference>
<dbReference type="PANTHER" id="PTHR46023">
    <property type="entry name" value="LIPASE CLASS 3 PROTEIN-LIKE"/>
    <property type="match status" value="1"/>
</dbReference>
<dbReference type="Gene3D" id="3.40.50.1820">
    <property type="entry name" value="alpha/beta hydrolase"/>
    <property type="match status" value="1"/>
</dbReference>
<feature type="compositionally biased region" description="Low complexity" evidence="1">
    <location>
        <begin position="114"/>
        <end position="132"/>
    </location>
</feature>
<organism evidence="3 4">
    <name type="scientific">Tetradesmus obliquus</name>
    <name type="common">Green alga</name>
    <name type="synonym">Acutodesmus obliquus</name>
    <dbReference type="NCBI Taxonomy" id="3088"/>
    <lineage>
        <taxon>Eukaryota</taxon>
        <taxon>Viridiplantae</taxon>
        <taxon>Chlorophyta</taxon>
        <taxon>core chlorophytes</taxon>
        <taxon>Chlorophyceae</taxon>
        <taxon>CS clade</taxon>
        <taxon>Sphaeropleales</taxon>
        <taxon>Scenedesmaceae</taxon>
        <taxon>Tetradesmus</taxon>
    </lineage>
</organism>
<dbReference type="CDD" id="cd00519">
    <property type="entry name" value="Lipase_3"/>
    <property type="match status" value="1"/>
</dbReference>
<reference evidence="3 4" key="1">
    <citation type="submission" date="2023-05" db="EMBL/GenBank/DDBJ databases">
        <title>A 100% complete, gapless, phased diploid assembly of the Scenedesmus obliquus UTEX 3031 genome.</title>
        <authorList>
            <person name="Biondi T.C."/>
            <person name="Hanschen E.R."/>
            <person name="Kwon T."/>
            <person name="Eng W."/>
            <person name="Kruse C.P.S."/>
            <person name="Koehler S.I."/>
            <person name="Kunde Y."/>
            <person name="Gleasner C.D."/>
            <person name="You Mak K.T."/>
            <person name="Polle J."/>
            <person name="Hovde B.T."/>
            <person name="Starkenburg S.R."/>
        </authorList>
    </citation>
    <scope>NUCLEOTIDE SEQUENCE [LARGE SCALE GENOMIC DNA]</scope>
    <source>
        <strain evidence="3 4">DOE0152z</strain>
    </source>
</reference>
<feature type="domain" description="Fungal lipase-type" evidence="2">
    <location>
        <begin position="222"/>
        <end position="355"/>
    </location>
</feature>
<dbReference type="InterPro" id="IPR002921">
    <property type="entry name" value="Fungal_lipase-type"/>
</dbReference>
<protein>
    <recommendedName>
        <fullName evidence="2">Fungal lipase-type domain-containing protein</fullName>
    </recommendedName>
</protein>
<sequence>MKQQPHELVTEVLENHLWIGLGVWREAFVVPFITGTVPAWSDACFSPIQWDSPPKCDGDQGWQVVCSAATDAEGWIYGTAFDHLQYERPGGRASKRVNDRVRSRLWRRVQQQQDYVAPQQQQQHQHQQQAQPRLSNPSTARQLGQSAAAAAGHMSSIGNALKLLATLPLFDPITGVSLQANTQALMSLAGFDASDVLLTAWDNDTFRPCHYVAVDRARQCLVLGVRGSLEVGDLETDITAAPLSFEFQGVAGWVHEGLLAAAAFVVANTVDALAEGSARHPGWPLVVAGHSLGGGVAALVTLLLQQPGAAPRSCSGVRCVCIGPAAVLSEELCAMCEQYITTVVVGADVIPRLSTYSVESLLLDLVNASISRRVTSQLAATTSRAAASTADALNSFTQGLSRLANQATNNVAAASSG</sequence>